<dbReference type="Proteomes" id="UP000198832">
    <property type="component" value="Unassembled WGS sequence"/>
</dbReference>
<keyword evidence="2 4" id="KW-0238">DNA-binding</keyword>
<dbReference type="OrthoDB" id="4726108at2"/>
<dbReference type="InterPro" id="IPR001647">
    <property type="entry name" value="HTH_TetR"/>
</dbReference>
<dbReference type="RefSeq" id="WP_091119447.1">
    <property type="nucleotide sequence ID" value="NZ_FOLB01000001.1"/>
</dbReference>
<feature type="DNA-binding region" description="H-T-H motif" evidence="4">
    <location>
        <begin position="26"/>
        <end position="45"/>
    </location>
</feature>
<evidence type="ECO:0000313" key="6">
    <source>
        <dbReference type="EMBL" id="SFB75839.1"/>
    </source>
</evidence>
<dbReference type="EMBL" id="FOLB01000001">
    <property type="protein sequence ID" value="SFB75839.1"/>
    <property type="molecule type" value="Genomic_DNA"/>
</dbReference>
<accession>A0A1I1DLI5</accession>
<dbReference type="SUPFAM" id="SSF46689">
    <property type="entry name" value="Homeodomain-like"/>
    <property type="match status" value="1"/>
</dbReference>
<dbReference type="GO" id="GO:0003700">
    <property type="term" value="F:DNA-binding transcription factor activity"/>
    <property type="evidence" value="ECO:0007669"/>
    <property type="project" value="TreeGrafter"/>
</dbReference>
<dbReference type="PANTHER" id="PTHR30055:SF234">
    <property type="entry name" value="HTH-TYPE TRANSCRIPTIONAL REGULATOR BETI"/>
    <property type="match status" value="1"/>
</dbReference>
<evidence type="ECO:0000256" key="3">
    <source>
        <dbReference type="ARBA" id="ARBA00023163"/>
    </source>
</evidence>
<keyword evidence="1" id="KW-0805">Transcription regulation</keyword>
<proteinExistence type="predicted"/>
<evidence type="ECO:0000259" key="5">
    <source>
        <dbReference type="PROSITE" id="PS50977"/>
    </source>
</evidence>
<name>A0A1I1DLI5_9ACTN</name>
<organism evidence="6 7">
    <name type="scientific">Nocardioides terrae</name>
    <dbReference type="NCBI Taxonomy" id="574651"/>
    <lineage>
        <taxon>Bacteria</taxon>
        <taxon>Bacillati</taxon>
        <taxon>Actinomycetota</taxon>
        <taxon>Actinomycetes</taxon>
        <taxon>Propionibacteriales</taxon>
        <taxon>Nocardioidaceae</taxon>
        <taxon>Nocardioides</taxon>
    </lineage>
</organism>
<dbReference type="Gene3D" id="1.10.357.10">
    <property type="entry name" value="Tetracycline Repressor, domain 2"/>
    <property type="match status" value="1"/>
</dbReference>
<feature type="domain" description="HTH tetR-type" evidence="5">
    <location>
        <begin position="3"/>
        <end position="63"/>
    </location>
</feature>
<evidence type="ECO:0000256" key="1">
    <source>
        <dbReference type="ARBA" id="ARBA00023015"/>
    </source>
</evidence>
<dbReference type="PANTHER" id="PTHR30055">
    <property type="entry name" value="HTH-TYPE TRANSCRIPTIONAL REGULATOR RUTR"/>
    <property type="match status" value="1"/>
</dbReference>
<evidence type="ECO:0000313" key="7">
    <source>
        <dbReference type="Proteomes" id="UP000198832"/>
    </source>
</evidence>
<dbReference type="PROSITE" id="PS50977">
    <property type="entry name" value="HTH_TETR_2"/>
    <property type="match status" value="1"/>
</dbReference>
<dbReference type="PRINTS" id="PR00455">
    <property type="entry name" value="HTHTETR"/>
</dbReference>
<protein>
    <submittedName>
        <fullName evidence="6">Transcriptional regulator, TetR family</fullName>
    </submittedName>
</protein>
<sequence>MSTETVDRLTAAARECLLAEGYANLSTRRVADRAGVPLSQIHYHFGGKQGLVLALLAAENSRLVGRQESMYAGDQPLSARYDQACDFLDDDLASGYVRVLQEMIAAGWSDRAVADQIGELLRAWFDVLHSTLTEAEQELGGLGPFTAEDVALLVGAAFLGGEAVLLLGDPCWSTSVRRALRRVGDLIRLGEQRR</sequence>
<dbReference type="InterPro" id="IPR050109">
    <property type="entry name" value="HTH-type_TetR-like_transc_reg"/>
</dbReference>
<evidence type="ECO:0000256" key="2">
    <source>
        <dbReference type="ARBA" id="ARBA00023125"/>
    </source>
</evidence>
<dbReference type="Pfam" id="PF00440">
    <property type="entry name" value="TetR_N"/>
    <property type="match status" value="1"/>
</dbReference>
<gene>
    <name evidence="6" type="ORF">SAMN04487968_101349</name>
</gene>
<keyword evidence="3" id="KW-0804">Transcription</keyword>
<dbReference type="InterPro" id="IPR009057">
    <property type="entry name" value="Homeodomain-like_sf"/>
</dbReference>
<dbReference type="GO" id="GO:0000976">
    <property type="term" value="F:transcription cis-regulatory region binding"/>
    <property type="evidence" value="ECO:0007669"/>
    <property type="project" value="TreeGrafter"/>
</dbReference>
<keyword evidence="7" id="KW-1185">Reference proteome</keyword>
<evidence type="ECO:0000256" key="4">
    <source>
        <dbReference type="PROSITE-ProRule" id="PRU00335"/>
    </source>
</evidence>
<dbReference type="AlphaFoldDB" id="A0A1I1DLI5"/>
<dbReference type="STRING" id="574651.SAMN04487968_101349"/>
<reference evidence="6 7" key="1">
    <citation type="submission" date="2016-10" db="EMBL/GenBank/DDBJ databases">
        <authorList>
            <person name="de Groot N.N."/>
        </authorList>
    </citation>
    <scope>NUCLEOTIDE SEQUENCE [LARGE SCALE GENOMIC DNA]</scope>
    <source>
        <strain evidence="6 7">CGMCC 1.7056</strain>
    </source>
</reference>